<proteinExistence type="predicted"/>
<sequence>MRRRPLVLCDDEATNSMERARLETGKLRPSSRRHIRARGWSGHAPQQTIGPLVYIIHGQELASPGAWLWPLEAGSLRYKLRVLASCIIHSRQSLVHAQSRLSMPSQSTAAVAIKTQSSPTTQHLLYHQHNSHYQLDYTIIYTASIIDMFMNASSTTTTTCASLADLWPLMTFSITGVHDLSTDAGSRDSLYTTL</sequence>
<accession>A0AAE0YSU6</accession>
<gene>
    <name evidence="1" type="ORF">RRG08_014629</name>
</gene>
<dbReference type="Proteomes" id="UP001283361">
    <property type="component" value="Unassembled WGS sequence"/>
</dbReference>
<reference evidence="1" key="1">
    <citation type="journal article" date="2023" name="G3 (Bethesda)">
        <title>A reference genome for the long-term kleptoplast-retaining sea slug Elysia crispata morphotype clarki.</title>
        <authorList>
            <person name="Eastman K.E."/>
            <person name="Pendleton A.L."/>
            <person name="Shaikh M.A."/>
            <person name="Suttiyut T."/>
            <person name="Ogas R."/>
            <person name="Tomko P."/>
            <person name="Gavelis G."/>
            <person name="Widhalm J.R."/>
            <person name="Wisecaver J.H."/>
        </authorList>
    </citation>
    <scope>NUCLEOTIDE SEQUENCE</scope>
    <source>
        <strain evidence="1">ECLA1</strain>
    </source>
</reference>
<comment type="caution">
    <text evidence="1">The sequence shown here is derived from an EMBL/GenBank/DDBJ whole genome shotgun (WGS) entry which is preliminary data.</text>
</comment>
<protein>
    <submittedName>
        <fullName evidence="1">Uncharacterized protein</fullName>
    </submittedName>
</protein>
<evidence type="ECO:0000313" key="1">
    <source>
        <dbReference type="EMBL" id="KAK3755663.1"/>
    </source>
</evidence>
<keyword evidence="2" id="KW-1185">Reference proteome</keyword>
<dbReference type="EMBL" id="JAWDGP010005592">
    <property type="protein sequence ID" value="KAK3755663.1"/>
    <property type="molecule type" value="Genomic_DNA"/>
</dbReference>
<dbReference type="AlphaFoldDB" id="A0AAE0YSU6"/>
<organism evidence="1 2">
    <name type="scientific">Elysia crispata</name>
    <name type="common">lettuce slug</name>
    <dbReference type="NCBI Taxonomy" id="231223"/>
    <lineage>
        <taxon>Eukaryota</taxon>
        <taxon>Metazoa</taxon>
        <taxon>Spiralia</taxon>
        <taxon>Lophotrochozoa</taxon>
        <taxon>Mollusca</taxon>
        <taxon>Gastropoda</taxon>
        <taxon>Heterobranchia</taxon>
        <taxon>Euthyneura</taxon>
        <taxon>Panpulmonata</taxon>
        <taxon>Sacoglossa</taxon>
        <taxon>Placobranchoidea</taxon>
        <taxon>Plakobranchidae</taxon>
        <taxon>Elysia</taxon>
    </lineage>
</organism>
<evidence type="ECO:0000313" key="2">
    <source>
        <dbReference type="Proteomes" id="UP001283361"/>
    </source>
</evidence>
<name>A0AAE0YSU6_9GAST</name>